<name>A0A1H5WWG8_9RHOB</name>
<dbReference type="Pfam" id="PF13442">
    <property type="entry name" value="Cytochrome_CBB3"/>
    <property type="match status" value="1"/>
</dbReference>
<dbReference type="Proteomes" id="UP000236742">
    <property type="component" value="Unassembled WGS sequence"/>
</dbReference>
<dbReference type="OrthoDB" id="9797504at2"/>
<keyword evidence="8" id="KW-1185">Reference proteome</keyword>
<keyword evidence="5" id="KW-0732">Signal</keyword>
<dbReference type="EMBL" id="FNVD01000009">
    <property type="protein sequence ID" value="SEG03852.1"/>
    <property type="molecule type" value="Genomic_DNA"/>
</dbReference>
<protein>
    <submittedName>
        <fullName evidence="7">Cytochrome c-550 PedF</fullName>
    </submittedName>
</protein>
<evidence type="ECO:0000313" key="7">
    <source>
        <dbReference type="EMBL" id="SEG03852.1"/>
    </source>
</evidence>
<dbReference type="GO" id="GO:0046872">
    <property type="term" value="F:metal ion binding"/>
    <property type="evidence" value="ECO:0007669"/>
    <property type="project" value="UniProtKB-KW"/>
</dbReference>
<dbReference type="NCBIfam" id="TIGR04494">
    <property type="entry name" value="c550_PedF"/>
    <property type="match status" value="1"/>
</dbReference>
<dbReference type="Gene3D" id="1.10.760.10">
    <property type="entry name" value="Cytochrome c-like domain"/>
    <property type="match status" value="1"/>
</dbReference>
<gene>
    <name evidence="7" type="ORF">SAMN05421751_10956</name>
</gene>
<organism evidence="7 8">
    <name type="scientific">Jhaorihella thermophila</name>
    <dbReference type="NCBI Taxonomy" id="488547"/>
    <lineage>
        <taxon>Bacteria</taxon>
        <taxon>Pseudomonadati</taxon>
        <taxon>Pseudomonadota</taxon>
        <taxon>Alphaproteobacteria</taxon>
        <taxon>Rhodobacterales</taxon>
        <taxon>Paracoccaceae</taxon>
        <taxon>Jhaorihella</taxon>
    </lineage>
</organism>
<feature type="chain" id="PRO_5009288790" evidence="5">
    <location>
        <begin position="26"/>
        <end position="230"/>
    </location>
</feature>
<evidence type="ECO:0000259" key="6">
    <source>
        <dbReference type="PROSITE" id="PS51007"/>
    </source>
</evidence>
<dbReference type="InterPro" id="IPR009056">
    <property type="entry name" value="Cyt_c-like_dom"/>
</dbReference>
<dbReference type="PROSITE" id="PS51007">
    <property type="entry name" value="CYTC"/>
    <property type="match status" value="1"/>
</dbReference>
<keyword evidence="3 4" id="KW-0408">Iron</keyword>
<accession>A0A1H5WWG8</accession>
<dbReference type="InterPro" id="IPR030991">
    <property type="entry name" value="c550_proteobact"/>
</dbReference>
<dbReference type="GO" id="GO:0009055">
    <property type="term" value="F:electron transfer activity"/>
    <property type="evidence" value="ECO:0007669"/>
    <property type="project" value="InterPro"/>
</dbReference>
<dbReference type="AlphaFoldDB" id="A0A1H5WWG8"/>
<feature type="domain" description="Cytochrome c" evidence="6">
    <location>
        <begin position="62"/>
        <end position="144"/>
    </location>
</feature>
<evidence type="ECO:0000256" key="3">
    <source>
        <dbReference type="ARBA" id="ARBA00023004"/>
    </source>
</evidence>
<evidence type="ECO:0000256" key="5">
    <source>
        <dbReference type="SAM" id="SignalP"/>
    </source>
</evidence>
<evidence type="ECO:0000256" key="2">
    <source>
        <dbReference type="ARBA" id="ARBA00022723"/>
    </source>
</evidence>
<feature type="signal peptide" evidence="5">
    <location>
        <begin position="1"/>
        <end position="25"/>
    </location>
</feature>
<evidence type="ECO:0000256" key="4">
    <source>
        <dbReference type="PROSITE-ProRule" id="PRU00433"/>
    </source>
</evidence>
<sequence>MLFRLSPASIGAVMGLFAAATLVHAHGDVAPQPINTDALPDVGEEWLTENPYRNMGEEVWKTAVEIGDSGYNQNCARCHGLGAVSGGIAPDLRYLEAEEYGDEWFIERFRHGYTQNGITKMPTFGELLGQKAARAILTYIETRPDDGALDEATPRPREIRDRLNAIAGGAEGDVAALREELAAIAAQVETASGAPVADSAPFRAAGLLAQDPPAVHAAAEALTIGLSAAH</sequence>
<keyword evidence="2 4" id="KW-0479">Metal-binding</keyword>
<evidence type="ECO:0000313" key="8">
    <source>
        <dbReference type="Proteomes" id="UP000236742"/>
    </source>
</evidence>
<dbReference type="SUPFAM" id="SSF46626">
    <property type="entry name" value="Cytochrome c"/>
    <property type="match status" value="1"/>
</dbReference>
<proteinExistence type="predicted"/>
<dbReference type="InterPro" id="IPR036909">
    <property type="entry name" value="Cyt_c-like_dom_sf"/>
</dbReference>
<reference evidence="7 8" key="1">
    <citation type="submission" date="2016-10" db="EMBL/GenBank/DDBJ databases">
        <authorList>
            <person name="de Groot N.N."/>
        </authorList>
    </citation>
    <scope>NUCLEOTIDE SEQUENCE [LARGE SCALE GENOMIC DNA]</scope>
    <source>
        <strain evidence="7 8">DSM 23413</strain>
    </source>
</reference>
<keyword evidence="1 4" id="KW-0349">Heme</keyword>
<dbReference type="RefSeq" id="WP_104008310.1">
    <property type="nucleotide sequence ID" value="NZ_FNVD01000009.1"/>
</dbReference>
<dbReference type="GO" id="GO:0020037">
    <property type="term" value="F:heme binding"/>
    <property type="evidence" value="ECO:0007669"/>
    <property type="project" value="InterPro"/>
</dbReference>
<evidence type="ECO:0000256" key="1">
    <source>
        <dbReference type="ARBA" id="ARBA00022617"/>
    </source>
</evidence>